<dbReference type="InterPro" id="IPR006680">
    <property type="entry name" value="Amidohydro-rel"/>
</dbReference>
<dbReference type="SUPFAM" id="SSF51556">
    <property type="entry name" value="Metallo-dependent hydrolases"/>
    <property type="match status" value="1"/>
</dbReference>
<dbReference type="InterPro" id="IPR050287">
    <property type="entry name" value="MTA/SAH_deaminase"/>
</dbReference>
<evidence type="ECO:0000313" key="3">
    <source>
        <dbReference type="EMBL" id="GAA1695881.1"/>
    </source>
</evidence>
<feature type="domain" description="Amidohydrolase-related" evidence="2">
    <location>
        <begin position="57"/>
        <end position="413"/>
    </location>
</feature>
<sequence>MTATRVIVAPLAFVDDEWIADAAIVISGDSIAWAGPRAQLPADHSSAPVEIRERRAIVPGGVNGHGHTFQALVRGFGDDLRFPDWMGKIVHPTAAGLDSEGLRIGAEFDFVEMVRMGITTAVEFFYLHDRGNDNARIIFDAARAVGIRAVLARCMFDADPGPVRYQESLAQYEANFRELATEVADDPMLHVHPAPHSVLGASAEMLQLGNALAREFNAPLHTHVADSAGEVAVSRANWGQSPVARLADVGVLDEYMLAVHTVNVDDDDLRLLAESGASVVHNPSTNAFLGGGIMPLARMRELGIPVALGTDAGGANSRQSLFEEMRMAALLAKATQRDATVITATDALRLGTSAGGRALRMPVGKIAAGYAADLVTLDLGTPSLHPTRTATQNIIYSMQPEAIERVEIGGRSVVVDGEVTTIEVPRVLAEVDALTSGWAPVSGTHPADTMTR</sequence>
<reference evidence="4" key="1">
    <citation type="journal article" date="2019" name="Int. J. Syst. Evol. Microbiol.">
        <title>The Global Catalogue of Microorganisms (GCM) 10K type strain sequencing project: providing services to taxonomists for standard genome sequencing and annotation.</title>
        <authorList>
            <consortium name="The Broad Institute Genomics Platform"/>
            <consortium name="The Broad Institute Genome Sequencing Center for Infectious Disease"/>
            <person name="Wu L."/>
            <person name="Ma J."/>
        </authorList>
    </citation>
    <scope>NUCLEOTIDE SEQUENCE [LARGE SCALE GENOMIC DNA]</scope>
    <source>
        <strain evidence="4">JCM 15577</strain>
    </source>
</reference>
<comment type="caution">
    <text evidence="3">The sequence shown here is derived from an EMBL/GenBank/DDBJ whole genome shotgun (WGS) entry which is preliminary data.</text>
</comment>
<dbReference type="RefSeq" id="WP_344070308.1">
    <property type="nucleotide sequence ID" value="NZ_BAAAPL010000001.1"/>
</dbReference>
<dbReference type="InterPro" id="IPR032466">
    <property type="entry name" value="Metal_Hydrolase"/>
</dbReference>
<protein>
    <submittedName>
        <fullName evidence="3">Amidohydrolase</fullName>
    </submittedName>
</protein>
<keyword evidence="4" id="KW-1185">Reference proteome</keyword>
<dbReference type="Gene3D" id="3.20.20.140">
    <property type="entry name" value="Metal-dependent hydrolases"/>
    <property type="match status" value="1"/>
</dbReference>
<evidence type="ECO:0000259" key="2">
    <source>
        <dbReference type="Pfam" id="PF01979"/>
    </source>
</evidence>
<proteinExistence type="predicted"/>
<dbReference type="PANTHER" id="PTHR43794">
    <property type="entry name" value="AMINOHYDROLASE SSNA-RELATED"/>
    <property type="match status" value="1"/>
</dbReference>
<dbReference type="PANTHER" id="PTHR43794:SF11">
    <property type="entry name" value="AMIDOHYDROLASE-RELATED DOMAIN-CONTAINING PROTEIN"/>
    <property type="match status" value="1"/>
</dbReference>
<dbReference type="Proteomes" id="UP001501690">
    <property type="component" value="Unassembled WGS sequence"/>
</dbReference>
<dbReference type="SUPFAM" id="SSF51338">
    <property type="entry name" value="Composite domain of metallo-dependent hydrolases"/>
    <property type="match status" value="1"/>
</dbReference>
<name>A0ABP4U005_9MICO</name>
<evidence type="ECO:0000256" key="1">
    <source>
        <dbReference type="ARBA" id="ARBA00022801"/>
    </source>
</evidence>
<dbReference type="EMBL" id="BAAAPL010000001">
    <property type="protein sequence ID" value="GAA1695881.1"/>
    <property type="molecule type" value="Genomic_DNA"/>
</dbReference>
<gene>
    <name evidence="3" type="ORF">GCM10009808_11410</name>
</gene>
<dbReference type="Pfam" id="PF01979">
    <property type="entry name" value="Amidohydro_1"/>
    <property type="match status" value="1"/>
</dbReference>
<accession>A0ABP4U005</accession>
<keyword evidence="1" id="KW-0378">Hydrolase</keyword>
<evidence type="ECO:0000313" key="4">
    <source>
        <dbReference type="Proteomes" id="UP001501690"/>
    </source>
</evidence>
<dbReference type="InterPro" id="IPR011059">
    <property type="entry name" value="Metal-dep_hydrolase_composite"/>
</dbReference>
<organism evidence="3 4">
    <name type="scientific">Microbacterium sediminicola</name>
    <dbReference type="NCBI Taxonomy" id="415210"/>
    <lineage>
        <taxon>Bacteria</taxon>
        <taxon>Bacillati</taxon>
        <taxon>Actinomycetota</taxon>
        <taxon>Actinomycetes</taxon>
        <taxon>Micrococcales</taxon>
        <taxon>Microbacteriaceae</taxon>
        <taxon>Microbacterium</taxon>
    </lineage>
</organism>
<dbReference type="Gene3D" id="2.30.40.10">
    <property type="entry name" value="Urease, subunit C, domain 1"/>
    <property type="match status" value="1"/>
</dbReference>